<accession>A0AAV8Z748</accession>
<dbReference type="EMBL" id="JAPWTK010000013">
    <property type="protein sequence ID" value="KAJ8959334.1"/>
    <property type="molecule type" value="Genomic_DNA"/>
</dbReference>
<keyword evidence="4" id="KW-0963">Cytoplasm</keyword>
<dbReference type="PANTHER" id="PTHR13551">
    <property type="entry name" value="BRAIN PROTEIN I3"/>
    <property type="match status" value="1"/>
</dbReference>
<dbReference type="AlphaFoldDB" id="A0AAV8Z748"/>
<name>A0AAV8Z748_9CUCU</name>
<evidence type="ECO:0000256" key="2">
    <source>
        <dbReference type="ARBA" id="ARBA00004556"/>
    </source>
</evidence>
<proteinExistence type="inferred from homology"/>
<comment type="subunit">
    <text evidence="11">Interacts with BRI3BP. Interacts with MGAT1 and IFITM3.</text>
</comment>
<dbReference type="PANTHER" id="PTHR13551:SF1">
    <property type="entry name" value="MEMBRANE PROTEIN BRI3"/>
    <property type="match status" value="1"/>
</dbReference>
<organism evidence="13 14">
    <name type="scientific">Aromia moschata</name>
    <dbReference type="NCBI Taxonomy" id="1265417"/>
    <lineage>
        <taxon>Eukaryota</taxon>
        <taxon>Metazoa</taxon>
        <taxon>Ecdysozoa</taxon>
        <taxon>Arthropoda</taxon>
        <taxon>Hexapoda</taxon>
        <taxon>Insecta</taxon>
        <taxon>Pterygota</taxon>
        <taxon>Neoptera</taxon>
        <taxon>Endopterygota</taxon>
        <taxon>Coleoptera</taxon>
        <taxon>Polyphaga</taxon>
        <taxon>Cucujiformia</taxon>
        <taxon>Chrysomeloidea</taxon>
        <taxon>Cerambycidae</taxon>
        <taxon>Cerambycinae</taxon>
        <taxon>Callichromatini</taxon>
        <taxon>Aromia</taxon>
    </lineage>
</organism>
<dbReference type="GO" id="GO:0005765">
    <property type="term" value="C:lysosomal membrane"/>
    <property type="evidence" value="ECO:0007669"/>
    <property type="project" value="UniProtKB-SubCell"/>
</dbReference>
<evidence type="ECO:0000256" key="10">
    <source>
        <dbReference type="ARBA" id="ARBA00035449"/>
    </source>
</evidence>
<evidence type="ECO:0000256" key="8">
    <source>
        <dbReference type="ARBA" id="ARBA00023228"/>
    </source>
</evidence>
<evidence type="ECO:0000256" key="4">
    <source>
        <dbReference type="ARBA" id="ARBA00022490"/>
    </source>
</evidence>
<reference evidence="13" key="1">
    <citation type="journal article" date="2023" name="Insect Mol. Biol.">
        <title>Genome sequencing provides insights into the evolution of gene families encoding plant cell wall-degrading enzymes in longhorned beetles.</title>
        <authorList>
            <person name="Shin N.R."/>
            <person name="Okamura Y."/>
            <person name="Kirsch R."/>
            <person name="Pauchet Y."/>
        </authorList>
    </citation>
    <scope>NUCLEOTIDE SEQUENCE</scope>
    <source>
        <strain evidence="13">AMC_N1</strain>
    </source>
</reference>
<evidence type="ECO:0000256" key="3">
    <source>
        <dbReference type="ARBA" id="ARBA00008090"/>
    </source>
</evidence>
<protein>
    <recommendedName>
        <fullName evidence="9">Membrane protein BRI3</fullName>
    </recommendedName>
    <alternativeName>
        <fullName evidence="10">Brain protein I3</fullName>
    </alternativeName>
</protein>
<dbReference type="GO" id="GO:0048471">
    <property type="term" value="C:perinuclear region of cytoplasm"/>
    <property type="evidence" value="ECO:0007669"/>
    <property type="project" value="UniProtKB-SubCell"/>
</dbReference>
<evidence type="ECO:0000256" key="9">
    <source>
        <dbReference type="ARBA" id="ARBA00035284"/>
    </source>
</evidence>
<evidence type="ECO:0000256" key="12">
    <source>
        <dbReference type="SAM" id="Phobius"/>
    </source>
</evidence>
<evidence type="ECO:0000256" key="6">
    <source>
        <dbReference type="ARBA" id="ARBA00022989"/>
    </source>
</evidence>
<keyword evidence="6 12" id="KW-1133">Transmembrane helix</keyword>
<comment type="caution">
    <text evidence="13">The sequence shown here is derived from an EMBL/GenBank/DDBJ whole genome shotgun (WGS) entry which is preliminary data.</text>
</comment>
<evidence type="ECO:0000313" key="14">
    <source>
        <dbReference type="Proteomes" id="UP001162162"/>
    </source>
</evidence>
<evidence type="ECO:0000313" key="13">
    <source>
        <dbReference type="EMBL" id="KAJ8959334.1"/>
    </source>
</evidence>
<evidence type="ECO:0000256" key="7">
    <source>
        <dbReference type="ARBA" id="ARBA00023136"/>
    </source>
</evidence>
<gene>
    <name evidence="13" type="ORF">NQ318_022020</name>
</gene>
<keyword evidence="14" id="KW-1185">Reference proteome</keyword>
<dbReference type="Pfam" id="PF10164">
    <property type="entry name" value="BRI3"/>
    <property type="match status" value="1"/>
</dbReference>
<keyword evidence="7 12" id="KW-0472">Membrane</keyword>
<comment type="subcellular location">
    <subcellularLocation>
        <location evidence="2">Cytoplasm</location>
        <location evidence="2">Perinuclear region</location>
    </subcellularLocation>
    <subcellularLocation>
        <location evidence="1">Lysosome membrane</location>
        <topology evidence="1">Multi-pass membrane protein</topology>
    </subcellularLocation>
</comment>
<comment type="similarity">
    <text evidence="3">Belongs to the BRI3 family.</text>
</comment>
<dbReference type="InterPro" id="IPR019317">
    <property type="entry name" value="BRI3"/>
</dbReference>
<evidence type="ECO:0000256" key="11">
    <source>
        <dbReference type="ARBA" id="ARBA00046593"/>
    </source>
</evidence>
<evidence type="ECO:0000256" key="5">
    <source>
        <dbReference type="ARBA" id="ARBA00022692"/>
    </source>
</evidence>
<evidence type="ECO:0000256" key="1">
    <source>
        <dbReference type="ARBA" id="ARBA00004155"/>
    </source>
</evidence>
<sequence length="77" mass="8417">MIRPETERLFTVDDGRAKVVVVNNTPVGGCPVCHNGSWTGTYSCCAWLLAIFCFPCGILCCCCMRKKKCTKCGYTVG</sequence>
<feature type="transmembrane region" description="Helical" evidence="12">
    <location>
        <begin position="46"/>
        <end position="64"/>
    </location>
</feature>
<keyword evidence="5 12" id="KW-0812">Transmembrane</keyword>
<keyword evidence="8" id="KW-0458">Lysosome</keyword>
<dbReference type="Proteomes" id="UP001162162">
    <property type="component" value="Unassembled WGS sequence"/>
</dbReference>